<dbReference type="NCBIfam" id="TIGR02985">
    <property type="entry name" value="Sig70_bacteroi1"/>
    <property type="match status" value="1"/>
</dbReference>
<feature type="domain" description="RNA polymerase sigma-70 region 2" evidence="5">
    <location>
        <begin position="26"/>
        <end position="93"/>
    </location>
</feature>
<evidence type="ECO:0000256" key="2">
    <source>
        <dbReference type="ARBA" id="ARBA00023015"/>
    </source>
</evidence>
<evidence type="ECO:0000256" key="3">
    <source>
        <dbReference type="ARBA" id="ARBA00023082"/>
    </source>
</evidence>
<dbReference type="InterPro" id="IPR013324">
    <property type="entry name" value="RNA_pol_sigma_r3/r4-like"/>
</dbReference>
<gene>
    <name evidence="7" type="ORF">FAM09_10640</name>
</gene>
<dbReference type="GO" id="GO:0003677">
    <property type="term" value="F:DNA binding"/>
    <property type="evidence" value="ECO:0007669"/>
    <property type="project" value="InterPro"/>
</dbReference>
<keyword evidence="4" id="KW-0804">Transcription</keyword>
<evidence type="ECO:0000313" key="7">
    <source>
        <dbReference type="EMBL" id="THU40316.1"/>
    </source>
</evidence>
<dbReference type="Proteomes" id="UP000306918">
    <property type="component" value="Unassembled WGS sequence"/>
</dbReference>
<evidence type="ECO:0000259" key="6">
    <source>
        <dbReference type="Pfam" id="PF08281"/>
    </source>
</evidence>
<reference evidence="7 8" key="1">
    <citation type="submission" date="2019-04" db="EMBL/GenBank/DDBJ databases">
        <title>Niastella caeni sp. nov., isolated from activated sludge.</title>
        <authorList>
            <person name="Sheng M."/>
        </authorList>
    </citation>
    <scope>NUCLEOTIDE SEQUENCE [LARGE SCALE GENOMIC DNA]</scope>
    <source>
        <strain evidence="7 8">HX-2-15</strain>
    </source>
</reference>
<name>A0A4V4H1F2_9BACT</name>
<comment type="caution">
    <text evidence="7">The sequence shown here is derived from an EMBL/GenBank/DDBJ whole genome shotgun (WGS) entry which is preliminary data.</text>
</comment>
<keyword evidence="3" id="KW-0731">Sigma factor</keyword>
<organism evidence="7 8">
    <name type="scientific">Niastella caeni</name>
    <dbReference type="NCBI Taxonomy" id="2569763"/>
    <lineage>
        <taxon>Bacteria</taxon>
        <taxon>Pseudomonadati</taxon>
        <taxon>Bacteroidota</taxon>
        <taxon>Chitinophagia</taxon>
        <taxon>Chitinophagales</taxon>
        <taxon>Chitinophagaceae</taxon>
        <taxon>Niastella</taxon>
    </lineage>
</organism>
<dbReference type="PANTHER" id="PTHR43133:SF46">
    <property type="entry name" value="RNA POLYMERASE SIGMA-70 FACTOR ECF SUBFAMILY"/>
    <property type="match status" value="1"/>
</dbReference>
<dbReference type="InterPro" id="IPR007627">
    <property type="entry name" value="RNA_pol_sigma70_r2"/>
</dbReference>
<dbReference type="Pfam" id="PF08281">
    <property type="entry name" value="Sigma70_r4_2"/>
    <property type="match status" value="1"/>
</dbReference>
<dbReference type="Gene3D" id="1.10.10.10">
    <property type="entry name" value="Winged helix-like DNA-binding domain superfamily/Winged helix DNA-binding domain"/>
    <property type="match status" value="1"/>
</dbReference>
<comment type="similarity">
    <text evidence="1">Belongs to the sigma-70 factor family. ECF subfamily.</text>
</comment>
<evidence type="ECO:0000313" key="8">
    <source>
        <dbReference type="Proteomes" id="UP000306918"/>
    </source>
</evidence>
<feature type="domain" description="RNA polymerase sigma factor 70 region 4 type 2" evidence="6">
    <location>
        <begin position="127"/>
        <end position="174"/>
    </location>
</feature>
<keyword evidence="8" id="KW-1185">Reference proteome</keyword>
<keyword evidence="2" id="KW-0805">Transcription regulation</keyword>
<dbReference type="GO" id="GO:0016987">
    <property type="term" value="F:sigma factor activity"/>
    <property type="evidence" value="ECO:0007669"/>
    <property type="project" value="UniProtKB-KW"/>
</dbReference>
<protein>
    <submittedName>
        <fullName evidence="7">RNA polymerase sigma-70 factor</fullName>
    </submittedName>
</protein>
<dbReference type="Pfam" id="PF04542">
    <property type="entry name" value="Sigma70_r2"/>
    <property type="match status" value="1"/>
</dbReference>
<evidence type="ECO:0000256" key="4">
    <source>
        <dbReference type="ARBA" id="ARBA00023163"/>
    </source>
</evidence>
<dbReference type="SUPFAM" id="SSF88659">
    <property type="entry name" value="Sigma3 and sigma4 domains of RNA polymerase sigma factors"/>
    <property type="match status" value="1"/>
</dbReference>
<dbReference type="OrthoDB" id="659577at2"/>
<dbReference type="SUPFAM" id="SSF88946">
    <property type="entry name" value="Sigma2 domain of RNA polymerase sigma factors"/>
    <property type="match status" value="1"/>
</dbReference>
<dbReference type="EMBL" id="STFF01000002">
    <property type="protein sequence ID" value="THU40316.1"/>
    <property type="molecule type" value="Genomic_DNA"/>
</dbReference>
<dbReference type="InterPro" id="IPR013249">
    <property type="entry name" value="RNA_pol_sigma70_r4_t2"/>
</dbReference>
<accession>A0A4V4H1F2</accession>
<dbReference type="InterPro" id="IPR014284">
    <property type="entry name" value="RNA_pol_sigma-70_dom"/>
</dbReference>
<dbReference type="InterPro" id="IPR036388">
    <property type="entry name" value="WH-like_DNA-bd_sf"/>
</dbReference>
<dbReference type="NCBIfam" id="TIGR02937">
    <property type="entry name" value="sigma70-ECF"/>
    <property type="match status" value="1"/>
</dbReference>
<evidence type="ECO:0000256" key="1">
    <source>
        <dbReference type="ARBA" id="ARBA00010641"/>
    </source>
</evidence>
<dbReference type="Gene3D" id="1.10.1740.10">
    <property type="match status" value="1"/>
</dbReference>
<proteinExistence type="inferred from homology"/>
<dbReference type="InterPro" id="IPR013325">
    <property type="entry name" value="RNA_pol_sigma_r2"/>
</dbReference>
<dbReference type="InterPro" id="IPR014327">
    <property type="entry name" value="RNA_pol_sigma70_bacteroid"/>
</dbReference>
<dbReference type="PANTHER" id="PTHR43133">
    <property type="entry name" value="RNA POLYMERASE ECF-TYPE SIGMA FACTO"/>
    <property type="match status" value="1"/>
</dbReference>
<dbReference type="GO" id="GO:0006352">
    <property type="term" value="P:DNA-templated transcription initiation"/>
    <property type="evidence" value="ECO:0007669"/>
    <property type="project" value="InterPro"/>
</dbReference>
<evidence type="ECO:0000259" key="5">
    <source>
        <dbReference type="Pfam" id="PF04542"/>
    </source>
</evidence>
<dbReference type="RefSeq" id="WP_136577069.1">
    <property type="nucleotide sequence ID" value="NZ_STFF01000002.1"/>
</dbReference>
<dbReference type="AlphaFoldDB" id="A0A4V4H1F2"/>
<sequence>MAKPQDHTAELLQRIILDDEVSFNELYDIYIDRVFLFAYQLTKSKDIAGDMTQEVFIKLWEMRKEIDTALNFEAFLRTVTRNHVFNYLKKAARESQLQRKIFSGMQLLANTVEEQLLEKQLMQLHNEAVEKLPKQKKIIYILSRNEKLSHDQIAERMNLSRNTVKNHMVEALKFIRGYMSNSLGSTVIILIVPFF</sequence>
<dbReference type="InterPro" id="IPR039425">
    <property type="entry name" value="RNA_pol_sigma-70-like"/>
</dbReference>